<feature type="chain" id="PRO_5030623715" evidence="2">
    <location>
        <begin position="23"/>
        <end position="56"/>
    </location>
</feature>
<dbReference type="Proteomes" id="UP000532273">
    <property type="component" value="Unassembled WGS sequence"/>
</dbReference>
<dbReference type="AlphaFoldDB" id="A0A7W6KEJ4"/>
<keyword evidence="2" id="KW-0732">Signal</keyword>
<proteinExistence type="predicted"/>
<gene>
    <name evidence="3" type="ORF">GCM10007422_40070</name>
    <name evidence="4" type="ORF">GGQ60_004292</name>
</gene>
<evidence type="ECO:0000256" key="2">
    <source>
        <dbReference type="SAM" id="SignalP"/>
    </source>
</evidence>
<evidence type="ECO:0000313" key="6">
    <source>
        <dbReference type="Proteomes" id="UP000642938"/>
    </source>
</evidence>
<feature type="signal peptide" evidence="2">
    <location>
        <begin position="1"/>
        <end position="22"/>
    </location>
</feature>
<reference evidence="4 5" key="3">
    <citation type="submission" date="2020-08" db="EMBL/GenBank/DDBJ databases">
        <title>Genomic Encyclopedia of Type Strains, Phase IV (KMG-IV): sequencing the most valuable type-strain genomes for metagenomic binning, comparative biology and taxonomic classification.</title>
        <authorList>
            <person name="Goeker M."/>
        </authorList>
    </citation>
    <scope>NUCLEOTIDE SEQUENCE [LARGE SCALE GENOMIC DNA]</scope>
    <source>
        <strain evidence="4 5">DSM 100774</strain>
    </source>
</reference>
<feature type="compositionally biased region" description="Basic residues" evidence="1">
    <location>
        <begin position="39"/>
        <end position="56"/>
    </location>
</feature>
<accession>A0A7W6KEJ4</accession>
<feature type="region of interest" description="Disordered" evidence="1">
    <location>
        <begin position="26"/>
        <end position="56"/>
    </location>
</feature>
<keyword evidence="6" id="KW-1185">Reference proteome</keyword>
<reference evidence="3" key="4">
    <citation type="submission" date="2024-05" db="EMBL/GenBank/DDBJ databases">
        <authorList>
            <person name="Sun Q."/>
            <person name="Zhou Y."/>
        </authorList>
    </citation>
    <scope>NUCLEOTIDE SEQUENCE</scope>
    <source>
        <strain evidence="3">CGMCC 1.15287</strain>
    </source>
</reference>
<dbReference type="RefSeq" id="WP_183767974.1">
    <property type="nucleotide sequence ID" value="NZ_BMHZ01000004.1"/>
</dbReference>
<dbReference type="EMBL" id="BMHZ01000004">
    <property type="protein sequence ID" value="GGH16994.1"/>
    <property type="molecule type" value="Genomic_DNA"/>
</dbReference>
<comment type="caution">
    <text evidence="4">The sequence shown here is derived from an EMBL/GenBank/DDBJ whole genome shotgun (WGS) entry which is preliminary data.</text>
</comment>
<evidence type="ECO:0000313" key="5">
    <source>
        <dbReference type="Proteomes" id="UP000532273"/>
    </source>
</evidence>
<protein>
    <submittedName>
        <fullName evidence="4">Uncharacterized protein</fullName>
    </submittedName>
</protein>
<organism evidence="4 5">
    <name type="scientific">Pedobacter zeae</name>
    <dbReference type="NCBI Taxonomy" id="1737356"/>
    <lineage>
        <taxon>Bacteria</taxon>
        <taxon>Pseudomonadati</taxon>
        <taxon>Bacteroidota</taxon>
        <taxon>Sphingobacteriia</taxon>
        <taxon>Sphingobacteriales</taxon>
        <taxon>Sphingobacteriaceae</taxon>
        <taxon>Pedobacter</taxon>
    </lineage>
</organism>
<reference evidence="3" key="1">
    <citation type="journal article" date="2014" name="Int. J. Syst. Evol. Microbiol.">
        <title>Complete genome of a new Firmicutes species belonging to the dominant human colonic microbiota ('Ruminococcus bicirculans') reveals two chromosomes and a selective capacity to utilize plant glucans.</title>
        <authorList>
            <consortium name="NISC Comparative Sequencing Program"/>
            <person name="Wegmann U."/>
            <person name="Louis P."/>
            <person name="Goesmann A."/>
            <person name="Henrissat B."/>
            <person name="Duncan S.H."/>
            <person name="Flint H.J."/>
        </authorList>
    </citation>
    <scope>NUCLEOTIDE SEQUENCE</scope>
    <source>
        <strain evidence="3">CGMCC 1.15287</strain>
    </source>
</reference>
<evidence type="ECO:0000313" key="4">
    <source>
        <dbReference type="EMBL" id="MBB4110264.1"/>
    </source>
</evidence>
<reference evidence="6" key="2">
    <citation type="journal article" date="2019" name="Int. J. Syst. Evol. Microbiol.">
        <title>The Global Catalogue of Microorganisms (GCM) 10K type strain sequencing project: providing services to taxonomists for standard genome sequencing and annotation.</title>
        <authorList>
            <consortium name="The Broad Institute Genomics Platform"/>
            <consortium name="The Broad Institute Genome Sequencing Center for Infectious Disease"/>
            <person name="Wu L."/>
            <person name="Ma J."/>
        </authorList>
    </citation>
    <scope>NUCLEOTIDE SEQUENCE [LARGE SCALE GENOMIC DNA]</scope>
    <source>
        <strain evidence="6">CGMCC 1.15287</strain>
    </source>
</reference>
<evidence type="ECO:0000256" key="1">
    <source>
        <dbReference type="SAM" id="MobiDB-lite"/>
    </source>
</evidence>
<dbReference type="Proteomes" id="UP000642938">
    <property type="component" value="Unassembled WGS sequence"/>
</dbReference>
<evidence type="ECO:0000313" key="3">
    <source>
        <dbReference type="EMBL" id="GGH16994.1"/>
    </source>
</evidence>
<sequence length="56" mass="6286">MKAIRVLSIALLAMFTFATVNAQTAVPVKPTTEKSQTQKSHKKHHHKKHTHKVTKA</sequence>
<dbReference type="EMBL" id="JACIEF010000004">
    <property type="protein sequence ID" value="MBB4110264.1"/>
    <property type="molecule type" value="Genomic_DNA"/>
</dbReference>
<name>A0A7W6KEJ4_9SPHI</name>